<sequence>MQQLAFALRQQLLRVGHRPTIVIVTVVMPRSSPKNAAECSA</sequence>
<comment type="caution">
    <text evidence="1">The sequence shown here is derived from an EMBL/GenBank/DDBJ whole genome shotgun (WGS) entry which is preliminary data.</text>
</comment>
<organism evidence="1 2">
    <name type="scientific">Deinococcus navajonensis</name>
    <dbReference type="NCBI Taxonomy" id="309884"/>
    <lineage>
        <taxon>Bacteria</taxon>
        <taxon>Thermotogati</taxon>
        <taxon>Deinococcota</taxon>
        <taxon>Deinococci</taxon>
        <taxon>Deinococcales</taxon>
        <taxon>Deinococcaceae</taxon>
        <taxon>Deinococcus</taxon>
    </lineage>
</organism>
<dbReference type="Proteomes" id="UP001595998">
    <property type="component" value="Unassembled WGS sequence"/>
</dbReference>
<keyword evidence="2" id="KW-1185">Reference proteome</keyword>
<accession>A0ABV8XN89</accession>
<name>A0ABV8XN89_9DEIO</name>
<proteinExistence type="predicted"/>
<evidence type="ECO:0000313" key="1">
    <source>
        <dbReference type="EMBL" id="MFC4425278.1"/>
    </source>
</evidence>
<evidence type="ECO:0000313" key="2">
    <source>
        <dbReference type="Proteomes" id="UP001595998"/>
    </source>
</evidence>
<dbReference type="EMBL" id="JBHSEH010000004">
    <property type="protein sequence ID" value="MFC4425278.1"/>
    <property type="molecule type" value="Genomic_DNA"/>
</dbReference>
<protein>
    <submittedName>
        <fullName evidence="1">Uncharacterized protein</fullName>
    </submittedName>
</protein>
<reference evidence="2" key="1">
    <citation type="journal article" date="2019" name="Int. J. Syst. Evol. Microbiol.">
        <title>The Global Catalogue of Microorganisms (GCM) 10K type strain sequencing project: providing services to taxonomists for standard genome sequencing and annotation.</title>
        <authorList>
            <consortium name="The Broad Institute Genomics Platform"/>
            <consortium name="The Broad Institute Genome Sequencing Center for Infectious Disease"/>
            <person name="Wu L."/>
            <person name="Ma J."/>
        </authorList>
    </citation>
    <scope>NUCLEOTIDE SEQUENCE [LARGE SCALE GENOMIC DNA]</scope>
    <source>
        <strain evidence="2">CCUG 56029</strain>
    </source>
</reference>
<gene>
    <name evidence="1" type="ORF">ACFOZ9_03570</name>
</gene>